<comment type="function">
    <text evidence="3">With LigD forms a non-homologous end joining (NHEJ) DNA repair enzyme, which repairs dsDNA breaks with reduced fidelity. Binds linear dsDNA with 5'- and 3'- overhangs but not closed circular dsDNA nor ssDNA. Recruits and stimulates the ligase activity of LigD.</text>
</comment>
<evidence type="ECO:0000256" key="1">
    <source>
        <dbReference type="ARBA" id="ARBA00023125"/>
    </source>
</evidence>
<evidence type="ECO:0000259" key="5">
    <source>
        <dbReference type="SMART" id="SM00559"/>
    </source>
</evidence>
<evidence type="ECO:0000256" key="3">
    <source>
        <dbReference type="HAMAP-Rule" id="MF_01875"/>
    </source>
</evidence>
<dbReference type="GO" id="GO:0003690">
    <property type="term" value="F:double-stranded DNA binding"/>
    <property type="evidence" value="ECO:0007669"/>
    <property type="project" value="UniProtKB-UniRule"/>
</dbReference>
<sequence>MARAMWSGTLSFGLVTVPVALYSATEDHSVRFRQLQRGTSDRVRNQRVNERTGEEVEYSDVVKGYELSEGEYVVIEPHELDELAPGRSRTIEIIGFVDLGEVEPILFDKTYYLGPKGKEYTKVYALLREALARTGKAGIAKFSMRGREYLTAVHTEGDTLTLHTMHFADEVRDPHQEVDNLPEAEVTVQERELKAAKQLVEMLAMDWDPKAYRDEYEDRVRELVEAKVEGKEIVRPETTVTATNVVDLMDALNRSMEAASGGAKGKGGKAKEKKEQDLDGLTKARLYEKATELKIPHRSTMTRDELQQAVEQAIAPASGKRRLKAVS</sequence>
<protein>
    <recommendedName>
        <fullName evidence="3">Non-homologous end joining protein Ku</fullName>
    </recommendedName>
</protein>
<evidence type="ECO:0000256" key="4">
    <source>
        <dbReference type="SAM" id="MobiDB-lite"/>
    </source>
</evidence>
<dbReference type="SUPFAM" id="SSF100939">
    <property type="entry name" value="SPOC domain-like"/>
    <property type="match status" value="1"/>
</dbReference>
<dbReference type="PIRSF" id="PIRSF006493">
    <property type="entry name" value="Prok_Ku"/>
    <property type="match status" value="1"/>
</dbReference>
<feature type="compositionally biased region" description="Basic and acidic residues" evidence="4">
    <location>
        <begin position="269"/>
        <end position="281"/>
    </location>
</feature>
<dbReference type="CDD" id="cd00789">
    <property type="entry name" value="KU_like"/>
    <property type="match status" value="1"/>
</dbReference>
<evidence type="ECO:0000256" key="2">
    <source>
        <dbReference type="ARBA" id="ARBA00023172"/>
    </source>
</evidence>
<keyword evidence="3" id="KW-0227">DNA damage</keyword>
<name>A0AB33K100_9ACTN</name>
<dbReference type="HAMAP" id="MF_01875">
    <property type="entry name" value="Prokaryotic_Ku"/>
    <property type="match status" value="1"/>
</dbReference>
<dbReference type="InterPro" id="IPR009187">
    <property type="entry name" value="Prok_Ku"/>
</dbReference>
<dbReference type="InterPro" id="IPR016194">
    <property type="entry name" value="SPOC-like_C_dom_sf"/>
</dbReference>
<evidence type="ECO:0000313" key="6">
    <source>
        <dbReference type="EMBL" id="BFP48883.1"/>
    </source>
</evidence>
<keyword evidence="1 3" id="KW-0238">DNA-binding</keyword>
<accession>A0AB33K100</accession>
<feature type="domain" description="Ku" evidence="5">
    <location>
        <begin position="53"/>
        <end position="183"/>
    </location>
</feature>
<keyword evidence="2 3" id="KW-0233">DNA recombination</keyword>
<dbReference type="NCBIfam" id="TIGR02772">
    <property type="entry name" value="Ku_bact"/>
    <property type="match status" value="1"/>
</dbReference>
<dbReference type="PANTHER" id="PTHR41251:SF1">
    <property type="entry name" value="NON-HOMOLOGOUS END JOINING PROTEIN KU"/>
    <property type="match status" value="1"/>
</dbReference>
<comment type="subunit">
    <text evidence="3">Homodimer. Interacts with LigD.</text>
</comment>
<dbReference type="AlphaFoldDB" id="A0AB33K100"/>
<comment type="similarity">
    <text evidence="3">Belongs to the prokaryotic Ku family.</text>
</comment>
<dbReference type="GO" id="GO:0006310">
    <property type="term" value="P:DNA recombination"/>
    <property type="evidence" value="ECO:0007669"/>
    <property type="project" value="UniProtKB-KW"/>
</dbReference>
<dbReference type="EMBL" id="AP035881">
    <property type="protein sequence ID" value="BFP48883.1"/>
    <property type="molecule type" value="Genomic_DNA"/>
</dbReference>
<proteinExistence type="inferred from homology"/>
<dbReference type="GO" id="GO:0006303">
    <property type="term" value="P:double-strand break repair via nonhomologous end joining"/>
    <property type="evidence" value="ECO:0007669"/>
    <property type="project" value="UniProtKB-UniRule"/>
</dbReference>
<dbReference type="RefSeq" id="WP_407991057.1">
    <property type="nucleotide sequence ID" value="NZ_AP035881.2"/>
</dbReference>
<organism evidence="6">
    <name type="scientific">Kitasatospora sp. CMC57</name>
    <dbReference type="NCBI Taxonomy" id="3231513"/>
    <lineage>
        <taxon>Bacteria</taxon>
        <taxon>Bacillati</taxon>
        <taxon>Actinomycetota</taxon>
        <taxon>Actinomycetes</taxon>
        <taxon>Kitasatosporales</taxon>
        <taxon>Streptomycetaceae</taxon>
        <taxon>Kitasatospora</taxon>
    </lineage>
</organism>
<feature type="region of interest" description="Disordered" evidence="4">
    <location>
        <begin position="258"/>
        <end position="281"/>
    </location>
</feature>
<dbReference type="FunFam" id="2.40.290.10:FF:000004">
    <property type="entry name" value="Non-homologous end joining protein Ku"/>
    <property type="match status" value="1"/>
</dbReference>
<dbReference type="SMART" id="SM00559">
    <property type="entry name" value="Ku78"/>
    <property type="match status" value="1"/>
</dbReference>
<dbReference type="Pfam" id="PF02735">
    <property type="entry name" value="Ku"/>
    <property type="match status" value="1"/>
</dbReference>
<dbReference type="InterPro" id="IPR006164">
    <property type="entry name" value="DNA_bd_Ku70/Ku80"/>
</dbReference>
<keyword evidence="3" id="KW-0234">DNA repair</keyword>
<dbReference type="Gene3D" id="2.40.290.10">
    <property type="match status" value="1"/>
</dbReference>
<dbReference type="PANTHER" id="PTHR41251">
    <property type="entry name" value="NON-HOMOLOGOUS END JOINING PROTEIN KU"/>
    <property type="match status" value="1"/>
</dbReference>
<reference evidence="6" key="1">
    <citation type="submission" date="2024-07" db="EMBL/GenBank/DDBJ databases">
        <title>Complete genome sequences of cellulolytic bacteria, Kitasatospora sp. CMC57 and Streptomyces sp. CMC78, isolated from Japanese agricultural soil.</title>
        <authorList>
            <person name="Hashimoto T."/>
            <person name="Ito M."/>
            <person name="Iwamoto M."/>
            <person name="Fukahori D."/>
            <person name="Shoda T."/>
            <person name="Sakoda M."/>
            <person name="Morohoshi T."/>
            <person name="Mitsuboshi M."/>
            <person name="Nishizawa T."/>
        </authorList>
    </citation>
    <scope>NUCLEOTIDE SEQUENCE</scope>
    <source>
        <strain evidence="6">CMC57</strain>
    </source>
</reference>
<gene>
    <name evidence="3" type="primary">ku</name>
    <name evidence="6" type="ORF">KCMC57_52510</name>
</gene>